<proteinExistence type="predicted"/>
<organism evidence="2 3">
    <name type="scientific">Lentisphaera profundi</name>
    <dbReference type="NCBI Taxonomy" id="1658616"/>
    <lineage>
        <taxon>Bacteria</taxon>
        <taxon>Pseudomonadati</taxon>
        <taxon>Lentisphaerota</taxon>
        <taxon>Lentisphaeria</taxon>
        <taxon>Lentisphaerales</taxon>
        <taxon>Lentisphaeraceae</taxon>
        <taxon>Lentisphaera</taxon>
    </lineage>
</organism>
<gene>
    <name evidence="2" type="ORF">PQO03_01295</name>
</gene>
<keyword evidence="1" id="KW-0472">Membrane</keyword>
<keyword evidence="1" id="KW-1133">Transmembrane helix</keyword>
<name>A0ABY7VRE6_9BACT</name>
<dbReference type="RefSeq" id="WP_274150667.1">
    <property type="nucleotide sequence ID" value="NZ_CP117811.1"/>
</dbReference>
<feature type="transmembrane region" description="Helical" evidence="1">
    <location>
        <begin position="98"/>
        <end position="122"/>
    </location>
</feature>
<evidence type="ECO:0000313" key="2">
    <source>
        <dbReference type="EMBL" id="WDE96602.1"/>
    </source>
</evidence>
<sequence>MSTQEKEWGLITEFTSSKDIFHAAEKLRDEGFKKFECYTPFPIHGMDDAMGLKPTKLPWLILVCGLTGLATATGLQIITNADLYPMIIGGKPNGVGSLVAFIPVMFELSILFSAFGAVFGMIGINGLPKLYNPVFKHEAFKKVTDDGFFVVVSVDDPKYNTQKTTEFLEKIGGKDVTVIND</sequence>
<dbReference type="Pfam" id="PF11821">
    <property type="entry name" value="ActD"/>
    <property type="match status" value="1"/>
</dbReference>
<evidence type="ECO:0000313" key="3">
    <source>
        <dbReference type="Proteomes" id="UP001214250"/>
    </source>
</evidence>
<dbReference type="PANTHER" id="PTHR40394:SF2">
    <property type="entry name" value="QUINOL:CYTOCHROME C OXIDOREDUCTASE MEMBRANE PROTEIN"/>
    <property type="match status" value="1"/>
</dbReference>
<dbReference type="InterPro" id="IPR021776">
    <property type="entry name" value="ActD"/>
</dbReference>
<dbReference type="Proteomes" id="UP001214250">
    <property type="component" value="Chromosome 1"/>
</dbReference>
<dbReference type="PANTHER" id="PTHR40394">
    <property type="entry name" value="LIPOPROTEIN-RELATED"/>
    <property type="match status" value="1"/>
</dbReference>
<protein>
    <submittedName>
        <fullName evidence="2">DUF3341 domain-containing protein</fullName>
    </submittedName>
</protein>
<reference evidence="2 3" key="1">
    <citation type="submission" date="2023-02" db="EMBL/GenBank/DDBJ databases">
        <title>Genome sequence of Lentisphaera profundi SAORIC-696.</title>
        <authorList>
            <person name="Kim e."/>
            <person name="Cho J.-C."/>
            <person name="Choi A."/>
            <person name="Kang I."/>
        </authorList>
    </citation>
    <scope>NUCLEOTIDE SEQUENCE [LARGE SCALE GENOMIC DNA]</scope>
    <source>
        <strain evidence="2 3">SAORIC-696</strain>
    </source>
</reference>
<evidence type="ECO:0000256" key="1">
    <source>
        <dbReference type="SAM" id="Phobius"/>
    </source>
</evidence>
<dbReference type="EMBL" id="CP117811">
    <property type="protein sequence ID" value="WDE96602.1"/>
    <property type="molecule type" value="Genomic_DNA"/>
</dbReference>
<accession>A0ABY7VRE6</accession>
<feature type="transmembrane region" description="Helical" evidence="1">
    <location>
        <begin position="59"/>
        <end position="78"/>
    </location>
</feature>
<keyword evidence="1" id="KW-0812">Transmembrane</keyword>
<keyword evidence="3" id="KW-1185">Reference proteome</keyword>